<dbReference type="PANTHER" id="PTHR42774:SF3">
    <property type="entry name" value="KETOHEXOKINASE"/>
    <property type="match status" value="1"/>
</dbReference>
<dbReference type="GO" id="GO:0044281">
    <property type="term" value="P:small molecule metabolic process"/>
    <property type="evidence" value="ECO:0007669"/>
    <property type="project" value="UniProtKB-ARBA"/>
</dbReference>
<gene>
    <name evidence="3" type="primary">LOC112852236</name>
</gene>
<organism evidence="2 3">
    <name type="scientific">Puma concolor</name>
    <name type="common">Mountain lion</name>
    <name type="synonym">Felis concolor</name>
    <dbReference type="NCBI Taxonomy" id="9696"/>
    <lineage>
        <taxon>Eukaryota</taxon>
        <taxon>Metazoa</taxon>
        <taxon>Chordata</taxon>
        <taxon>Craniata</taxon>
        <taxon>Vertebrata</taxon>
        <taxon>Euteleostomi</taxon>
        <taxon>Mammalia</taxon>
        <taxon>Eutheria</taxon>
        <taxon>Laurasiatheria</taxon>
        <taxon>Carnivora</taxon>
        <taxon>Feliformia</taxon>
        <taxon>Felidae</taxon>
        <taxon>Felinae</taxon>
        <taxon>Puma</taxon>
    </lineage>
</organism>
<evidence type="ECO:0000313" key="2">
    <source>
        <dbReference type="Proteomes" id="UP000515131"/>
    </source>
</evidence>
<evidence type="ECO:0000313" key="3">
    <source>
        <dbReference type="RefSeq" id="XP_025771505.1"/>
    </source>
</evidence>
<dbReference type="Pfam" id="PF00294">
    <property type="entry name" value="PfkB"/>
    <property type="match status" value="1"/>
</dbReference>
<proteinExistence type="predicted"/>
<dbReference type="GeneID" id="112852236"/>
<dbReference type="InterPro" id="IPR029056">
    <property type="entry name" value="Ribokinase-like"/>
</dbReference>
<accession>A0A6P6H706</accession>
<evidence type="ECO:0000259" key="1">
    <source>
        <dbReference type="Pfam" id="PF00294"/>
    </source>
</evidence>
<name>A0A6P6H706_PUMCO</name>
<dbReference type="InterPro" id="IPR011611">
    <property type="entry name" value="PfkB_dom"/>
</dbReference>
<protein>
    <submittedName>
        <fullName evidence="3">Ketohexokinase-like</fullName>
    </submittedName>
</protein>
<dbReference type="Proteomes" id="UP000515131">
    <property type="component" value="Unplaced"/>
</dbReference>
<reference evidence="3" key="1">
    <citation type="submission" date="2025-08" db="UniProtKB">
        <authorList>
            <consortium name="RefSeq"/>
        </authorList>
    </citation>
    <scope>IDENTIFICATION</scope>
    <source>
        <tissue evidence="3">Blood</tissue>
    </source>
</reference>
<feature type="domain" description="Carbohydrate kinase PfkB" evidence="1">
    <location>
        <begin position="79"/>
        <end position="143"/>
    </location>
</feature>
<dbReference type="GO" id="GO:0006796">
    <property type="term" value="P:phosphate-containing compound metabolic process"/>
    <property type="evidence" value="ECO:0007669"/>
    <property type="project" value="UniProtKB-ARBA"/>
</dbReference>
<dbReference type="KEGG" id="pcoo:112852236"/>
<dbReference type="SUPFAM" id="SSF53613">
    <property type="entry name" value="Ribokinase-like"/>
    <property type="match status" value="1"/>
</dbReference>
<dbReference type="AlphaFoldDB" id="A0A6P6H706"/>
<sequence>MKTHPSGTARYYVGDLGGHVGGVALHYGGNARLLVPLFHCPQVFVSKDVARHLGFRSAVEALRGLYGRVRKGAMLVCAWAEEGADALGPDGQLLHSDAFPPPRVVDTLGAGDTFNASVIFSLSQGKSMQEALRFGCQVAGKKCGLQGFDGIV</sequence>
<dbReference type="PANTHER" id="PTHR42774">
    <property type="entry name" value="PHOSPHOTRANSFERASE SYSTEM TRANSPORT PROTEIN"/>
    <property type="match status" value="1"/>
</dbReference>
<keyword evidence="2" id="KW-1185">Reference proteome</keyword>
<dbReference type="InterPro" id="IPR052562">
    <property type="entry name" value="Ketohexokinase-related"/>
</dbReference>
<dbReference type="Gene3D" id="3.40.1190.20">
    <property type="match status" value="1"/>
</dbReference>
<dbReference type="RefSeq" id="XP_025771505.1">
    <property type="nucleotide sequence ID" value="XM_025915720.1"/>
</dbReference>